<dbReference type="PANTHER" id="PTHR11471:SF29">
    <property type="entry name" value="LYMPHOTOXIN-BETA"/>
    <property type="match status" value="1"/>
</dbReference>
<dbReference type="InterPro" id="IPR006052">
    <property type="entry name" value="TNF_dom"/>
</dbReference>
<protein>
    <recommendedName>
        <fullName evidence="6">THD domain-containing protein</fullName>
    </recommendedName>
</protein>
<name>A0A2T7P5N9_POMCA</name>
<evidence type="ECO:0000313" key="7">
    <source>
        <dbReference type="EMBL" id="PVD28703.1"/>
    </source>
</evidence>
<dbReference type="PANTHER" id="PTHR11471">
    <property type="entry name" value="TUMOR NECROSIS FACTOR FAMILY MEMBER"/>
    <property type="match status" value="1"/>
</dbReference>
<keyword evidence="3" id="KW-0202">Cytokine</keyword>
<dbReference type="PROSITE" id="PS50049">
    <property type="entry name" value="THD_2"/>
    <property type="match status" value="1"/>
</dbReference>
<evidence type="ECO:0000313" key="8">
    <source>
        <dbReference type="Proteomes" id="UP000245119"/>
    </source>
</evidence>
<keyword evidence="5" id="KW-1133">Transmembrane helix</keyword>
<dbReference type="Pfam" id="PF00229">
    <property type="entry name" value="TNF"/>
    <property type="match status" value="1"/>
</dbReference>
<evidence type="ECO:0000256" key="3">
    <source>
        <dbReference type="ARBA" id="ARBA00022514"/>
    </source>
</evidence>
<dbReference type="Gene3D" id="2.60.120.40">
    <property type="match status" value="1"/>
</dbReference>
<comment type="caution">
    <text evidence="7">The sequence shown here is derived from an EMBL/GenBank/DDBJ whole genome shotgun (WGS) entry which is preliminary data.</text>
</comment>
<feature type="domain" description="THD" evidence="6">
    <location>
        <begin position="187"/>
        <end position="335"/>
    </location>
</feature>
<organism evidence="7 8">
    <name type="scientific">Pomacea canaliculata</name>
    <name type="common">Golden apple snail</name>
    <dbReference type="NCBI Taxonomy" id="400727"/>
    <lineage>
        <taxon>Eukaryota</taxon>
        <taxon>Metazoa</taxon>
        <taxon>Spiralia</taxon>
        <taxon>Lophotrochozoa</taxon>
        <taxon>Mollusca</taxon>
        <taxon>Gastropoda</taxon>
        <taxon>Caenogastropoda</taxon>
        <taxon>Architaenioglossa</taxon>
        <taxon>Ampullarioidea</taxon>
        <taxon>Ampullariidae</taxon>
        <taxon>Pomacea</taxon>
    </lineage>
</organism>
<keyword evidence="5" id="KW-0812">Transmembrane</keyword>
<gene>
    <name evidence="7" type="ORF">C0Q70_11297</name>
</gene>
<dbReference type="OrthoDB" id="5983780at2759"/>
<feature type="transmembrane region" description="Helical" evidence="5">
    <location>
        <begin position="56"/>
        <end position="80"/>
    </location>
</feature>
<dbReference type="SMART" id="SM00207">
    <property type="entry name" value="TNF"/>
    <property type="match status" value="1"/>
</dbReference>
<comment type="similarity">
    <text evidence="2">Belongs to the tumor necrosis factor family.</text>
</comment>
<proteinExistence type="inferred from homology"/>
<dbReference type="Proteomes" id="UP000245119">
    <property type="component" value="Linkage Group LG6"/>
</dbReference>
<dbReference type="GO" id="GO:0016020">
    <property type="term" value="C:membrane"/>
    <property type="evidence" value="ECO:0007669"/>
    <property type="project" value="UniProtKB-SubCell"/>
</dbReference>
<evidence type="ECO:0000256" key="4">
    <source>
        <dbReference type="ARBA" id="ARBA00023136"/>
    </source>
</evidence>
<dbReference type="GO" id="GO:0005164">
    <property type="term" value="F:tumor necrosis factor receptor binding"/>
    <property type="evidence" value="ECO:0007669"/>
    <property type="project" value="InterPro"/>
</dbReference>
<evidence type="ECO:0000256" key="1">
    <source>
        <dbReference type="ARBA" id="ARBA00004370"/>
    </source>
</evidence>
<dbReference type="AlphaFoldDB" id="A0A2T7P5N9"/>
<evidence type="ECO:0000259" key="6">
    <source>
        <dbReference type="PROSITE" id="PS50049"/>
    </source>
</evidence>
<dbReference type="EMBL" id="PZQS01000006">
    <property type="protein sequence ID" value="PVD28703.1"/>
    <property type="molecule type" value="Genomic_DNA"/>
</dbReference>
<evidence type="ECO:0000256" key="5">
    <source>
        <dbReference type="SAM" id="Phobius"/>
    </source>
</evidence>
<dbReference type="GO" id="GO:0005615">
    <property type="term" value="C:extracellular space"/>
    <property type="evidence" value="ECO:0007669"/>
    <property type="project" value="UniProtKB-KW"/>
</dbReference>
<accession>A0A2T7P5N9</accession>
<sequence length="338" mass="37624">MGFSTLFGSKTITTDSKLPGNTLMSSDVEQQSHDRYRHLCREPGEVVVRSRPALRLAILSFVITVVCFLIVAATAVVVVVRSHVAARQESEEQTCVPCLQLTPDPTSEVKSMLLETLDVHVEADEEICCARTRSQYAAVFKLVSSPLDLSNYPANGMLHMLYSCSNALFSEILKESDYSVYNKSSAVSAHLILNSAANRGESPQKLVQRWRAPEDSSFSHVRPGLTFRDNAIYVVSPGLYYVYCHILFDLEDEEKGSNSRLVSSYVLRDSLISPEASGILMKTRHFRHDDVNDRHGNYVGRLVLLDRGDNLYVKVSDPSLVSSDEKSSFFGLFRVGDA</sequence>
<reference evidence="7 8" key="1">
    <citation type="submission" date="2018-04" db="EMBL/GenBank/DDBJ databases">
        <title>The genome of golden apple snail Pomacea canaliculata provides insight into stress tolerance and invasive adaptation.</title>
        <authorList>
            <person name="Liu C."/>
            <person name="Liu B."/>
            <person name="Ren Y."/>
            <person name="Zhang Y."/>
            <person name="Wang H."/>
            <person name="Li S."/>
            <person name="Jiang F."/>
            <person name="Yin L."/>
            <person name="Zhang G."/>
            <person name="Qian W."/>
            <person name="Fan W."/>
        </authorList>
    </citation>
    <scope>NUCLEOTIDE SEQUENCE [LARGE SCALE GENOMIC DNA]</scope>
    <source>
        <strain evidence="7">SZHN2017</strain>
        <tissue evidence="7">Muscle</tissue>
    </source>
</reference>
<dbReference type="InterPro" id="IPR008983">
    <property type="entry name" value="Tumour_necrosis_fac-like_dom"/>
</dbReference>
<comment type="subcellular location">
    <subcellularLocation>
        <location evidence="1">Membrane</location>
    </subcellularLocation>
</comment>
<dbReference type="GO" id="GO:0006955">
    <property type="term" value="P:immune response"/>
    <property type="evidence" value="ECO:0007669"/>
    <property type="project" value="InterPro"/>
</dbReference>
<dbReference type="GO" id="GO:0005125">
    <property type="term" value="F:cytokine activity"/>
    <property type="evidence" value="ECO:0007669"/>
    <property type="project" value="UniProtKB-KW"/>
</dbReference>
<keyword evidence="8" id="KW-1185">Reference proteome</keyword>
<keyword evidence="4 5" id="KW-0472">Membrane</keyword>
<evidence type="ECO:0000256" key="2">
    <source>
        <dbReference type="ARBA" id="ARBA00008670"/>
    </source>
</evidence>
<dbReference type="SUPFAM" id="SSF49842">
    <property type="entry name" value="TNF-like"/>
    <property type="match status" value="1"/>
</dbReference>